<dbReference type="InterPro" id="IPR034686">
    <property type="entry name" value="Terpene_cyclase-like_2"/>
</dbReference>
<evidence type="ECO:0000256" key="1">
    <source>
        <dbReference type="ARBA" id="ARBA00001946"/>
    </source>
</evidence>
<dbReference type="PANTHER" id="PTHR35201">
    <property type="entry name" value="TERPENE SYNTHASE"/>
    <property type="match status" value="1"/>
</dbReference>
<dbReference type="SFLD" id="SFLDS00005">
    <property type="entry name" value="Isoprenoid_Synthase_Type_I"/>
    <property type="match status" value="1"/>
</dbReference>
<dbReference type="GO" id="GO:0010333">
    <property type="term" value="F:terpene synthase activity"/>
    <property type="evidence" value="ECO:0007669"/>
    <property type="project" value="InterPro"/>
</dbReference>
<evidence type="ECO:0000256" key="2">
    <source>
        <dbReference type="ARBA" id="ARBA00006333"/>
    </source>
</evidence>
<keyword evidence="6" id="KW-1185">Reference proteome</keyword>
<dbReference type="EMBL" id="KI964728">
    <property type="protein sequence ID" value="EUC29830.1"/>
    <property type="molecule type" value="Genomic_DNA"/>
</dbReference>
<comment type="cofactor">
    <cofactor evidence="1 4">
        <name>Mg(2+)</name>
        <dbReference type="ChEBI" id="CHEBI:18420"/>
    </cofactor>
</comment>
<comment type="similarity">
    <text evidence="2 4">Belongs to the terpene synthase family.</text>
</comment>
<dbReference type="Pfam" id="PF19086">
    <property type="entry name" value="Terpene_syn_C_2"/>
    <property type="match status" value="1"/>
</dbReference>
<keyword evidence="4" id="KW-0456">Lyase</keyword>
<dbReference type="HOGENOM" id="CLU_042538_2_1_1"/>
<gene>
    <name evidence="5" type="ORF">COCCADRAFT_8045</name>
</gene>
<evidence type="ECO:0000313" key="6">
    <source>
        <dbReference type="Proteomes" id="UP000053841"/>
    </source>
</evidence>
<dbReference type="EC" id="4.2.3.-" evidence="4"/>
<dbReference type="GeneID" id="19150988"/>
<evidence type="ECO:0000256" key="3">
    <source>
        <dbReference type="ARBA" id="ARBA00022842"/>
    </source>
</evidence>
<dbReference type="GO" id="GO:0008299">
    <property type="term" value="P:isoprenoid biosynthetic process"/>
    <property type="evidence" value="ECO:0007669"/>
    <property type="project" value="UniProtKB-ARBA"/>
</dbReference>
<dbReference type="PANTHER" id="PTHR35201:SF4">
    <property type="entry name" value="BETA-PINACENE SYNTHASE-RELATED"/>
    <property type="match status" value="1"/>
</dbReference>
<dbReference type="SUPFAM" id="SSF48576">
    <property type="entry name" value="Terpenoid synthases"/>
    <property type="match status" value="1"/>
</dbReference>
<name>W6XX69_COCC2</name>
<evidence type="ECO:0000256" key="4">
    <source>
        <dbReference type="RuleBase" id="RU366034"/>
    </source>
</evidence>
<dbReference type="AlphaFoldDB" id="W6XX69"/>
<dbReference type="Gene3D" id="1.10.600.10">
    <property type="entry name" value="Farnesyl Diphosphate Synthase"/>
    <property type="match status" value="1"/>
</dbReference>
<dbReference type="InterPro" id="IPR008949">
    <property type="entry name" value="Isoprenoid_synthase_dom_sf"/>
</dbReference>
<dbReference type="OrthoDB" id="6486656at2759"/>
<dbReference type="SFLD" id="SFLDG01020">
    <property type="entry name" value="Terpene_Cyclase_Like_2"/>
    <property type="match status" value="1"/>
</dbReference>
<accession>W6XX69</accession>
<sequence>MEIESLDLIRSFKSMSEKNMEKFARYGIMTLTAWAYRRSDADHFRLVSDLMHFFWIIDDLTDNQSLLENESQVANLKRILVDPTYTSSDDGVLENMCRSWWNNVLEILEPPSTTKDLFVRHFICYFDSVVEETQDRETGRLRSRTEHFDIRRRNLGMVPSMDFVCIRFHLSDDMINHEVIQRMTITTTDLIGIANDIYSYNVEQVSGQKSVACNLVDVVLRERGRGVQDTMDVMGKMYRNLFLSLIDDYNHLTTFQDTEQDRVLKEYALGMLDRVEANVEFSLGSQRYFGLEAGLERTRVERMVKLLPHRGYVTV</sequence>
<dbReference type="eggNOG" id="ENOG502SS6W">
    <property type="taxonomic scope" value="Eukaryota"/>
</dbReference>
<protein>
    <recommendedName>
        <fullName evidence="4">Terpene synthase</fullName>
        <ecNumber evidence="4">4.2.3.-</ecNumber>
    </recommendedName>
</protein>
<proteinExistence type="inferred from homology"/>
<keyword evidence="3 4" id="KW-0460">Magnesium</keyword>
<keyword evidence="4" id="KW-0479">Metal-binding</keyword>
<reference evidence="5 6" key="1">
    <citation type="journal article" date="2013" name="PLoS Genet.">
        <title>Comparative genome structure, secondary metabolite, and effector coding capacity across Cochliobolus pathogens.</title>
        <authorList>
            <person name="Condon B.J."/>
            <person name="Leng Y."/>
            <person name="Wu D."/>
            <person name="Bushley K.E."/>
            <person name="Ohm R.A."/>
            <person name="Otillar R."/>
            <person name="Martin J."/>
            <person name="Schackwitz W."/>
            <person name="Grimwood J."/>
            <person name="MohdZainudin N."/>
            <person name="Xue C."/>
            <person name="Wang R."/>
            <person name="Manning V.A."/>
            <person name="Dhillon B."/>
            <person name="Tu Z.J."/>
            <person name="Steffenson B.J."/>
            <person name="Salamov A."/>
            <person name="Sun H."/>
            <person name="Lowry S."/>
            <person name="LaButti K."/>
            <person name="Han J."/>
            <person name="Copeland A."/>
            <person name="Lindquist E."/>
            <person name="Barry K."/>
            <person name="Schmutz J."/>
            <person name="Baker S.E."/>
            <person name="Ciuffetti L.M."/>
            <person name="Grigoriev I.V."/>
            <person name="Zhong S."/>
            <person name="Turgeon B.G."/>
        </authorList>
    </citation>
    <scope>NUCLEOTIDE SEQUENCE [LARGE SCALE GENOMIC DNA]</scope>
    <source>
        <strain evidence="5 6">26-R-13</strain>
    </source>
</reference>
<dbReference type="RefSeq" id="XP_007715870.1">
    <property type="nucleotide sequence ID" value="XM_007717680.1"/>
</dbReference>
<dbReference type="KEGG" id="bze:COCCADRAFT_8045"/>
<dbReference type="Proteomes" id="UP000053841">
    <property type="component" value="Unassembled WGS sequence"/>
</dbReference>
<evidence type="ECO:0000313" key="5">
    <source>
        <dbReference type="EMBL" id="EUC29830.1"/>
    </source>
</evidence>
<dbReference type="GO" id="GO:0046872">
    <property type="term" value="F:metal ion binding"/>
    <property type="evidence" value="ECO:0007669"/>
    <property type="project" value="UniProtKB-KW"/>
</dbReference>
<organism evidence="5 6">
    <name type="scientific">Cochliobolus carbonum (strain 26-R-13)</name>
    <name type="common">Maize leaf spot fungus</name>
    <name type="synonym">Bipolaris zeicola</name>
    <dbReference type="NCBI Taxonomy" id="930089"/>
    <lineage>
        <taxon>Eukaryota</taxon>
        <taxon>Fungi</taxon>
        <taxon>Dikarya</taxon>
        <taxon>Ascomycota</taxon>
        <taxon>Pezizomycotina</taxon>
        <taxon>Dothideomycetes</taxon>
        <taxon>Pleosporomycetidae</taxon>
        <taxon>Pleosporales</taxon>
        <taxon>Pleosporineae</taxon>
        <taxon>Pleosporaceae</taxon>
        <taxon>Bipolaris</taxon>
    </lineage>
</organism>